<evidence type="ECO:0008006" key="3">
    <source>
        <dbReference type="Google" id="ProtNLM"/>
    </source>
</evidence>
<sequence>MYPPLLEQRKRLLCSHPLFLEITSLEKLRLFMENHVFAVWDFMTLTKRLQQDLTCTRLPWLPPADPQAARLINEIVLGEESDSRPRQGHCSHFEWYLEAMVEVGASTSAIHRFIALLHQGVEASTALRMADVPAGAARFVSDTLHIALQAPTHCVAAAFLHGRERVIPSMFEHLLQPDTLIHRQAPSLCGYFRRHIELDTEHHGPAAEELLERLVGADPAYPQQAHDAALAAVESRITFWDEVRAALHEVHP</sequence>
<evidence type="ECO:0000313" key="1">
    <source>
        <dbReference type="EMBL" id="PFG60419.1"/>
    </source>
</evidence>
<dbReference type="Gene3D" id="1.20.910.10">
    <property type="entry name" value="Heme oxygenase-like"/>
    <property type="match status" value="1"/>
</dbReference>
<dbReference type="InterPro" id="IPR024423">
    <property type="entry name" value="DUF3050"/>
</dbReference>
<evidence type="ECO:0000313" key="2">
    <source>
        <dbReference type="Proteomes" id="UP000221580"/>
    </source>
</evidence>
<comment type="caution">
    <text evidence="1">The sequence shown here is derived from an EMBL/GenBank/DDBJ whole genome shotgun (WGS) entry which is preliminary data.</text>
</comment>
<dbReference type="SUPFAM" id="SSF48613">
    <property type="entry name" value="Heme oxygenase-like"/>
    <property type="match status" value="1"/>
</dbReference>
<dbReference type="EMBL" id="PDJN01000003">
    <property type="protein sequence ID" value="PFG60419.1"/>
    <property type="molecule type" value="Genomic_DNA"/>
</dbReference>
<reference evidence="1 2" key="1">
    <citation type="submission" date="2017-09" db="EMBL/GenBank/DDBJ databases">
        <authorList>
            <person name="DeBolt S."/>
            <person name="Huntemann M."/>
            <person name="Clum A."/>
            <person name="Pillay M."/>
            <person name="Palaniappan K."/>
            <person name="Varghese N."/>
            <person name="Mikhailova N."/>
            <person name="Stamatis D."/>
            <person name="Reddy T."/>
            <person name="Daum C."/>
            <person name="Shapiro N."/>
            <person name="Ivanova N."/>
            <person name="Kyrpides N."/>
            <person name="Woyke T."/>
        </authorList>
    </citation>
    <scope>NUCLEOTIDE SEQUENCE [LARGE SCALE GENOMIC DNA]</scope>
    <source>
        <strain evidence="1 2">A2-S9</strain>
    </source>
</reference>
<reference evidence="1 2" key="2">
    <citation type="submission" date="2017-10" db="EMBL/GenBank/DDBJ databases">
        <title>Bacterial endophytes that colonize and modify switchgrass growth.</title>
        <authorList>
            <person name="Debolt S."/>
        </authorList>
    </citation>
    <scope>NUCLEOTIDE SEQUENCE [LARGE SCALE GENOMIC DNA]</scope>
    <source>
        <strain evidence="1 2">A2-S9</strain>
    </source>
</reference>
<protein>
    <recommendedName>
        <fullName evidence="3">DUF3050 domain-containing protein</fullName>
    </recommendedName>
</protein>
<dbReference type="Pfam" id="PF11251">
    <property type="entry name" value="DUF3050"/>
    <property type="match status" value="1"/>
</dbReference>
<dbReference type="Proteomes" id="UP000221580">
    <property type="component" value="Unassembled WGS sequence"/>
</dbReference>
<name>A0A7Z1K2C9_9PSED</name>
<proteinExistence type="predicted"/>
<dbReference type="RefSeq" id="WP_092358592.1">
    <property type="nucleotide sequence ID" value="NZ_PDJN01000003.1"/>
</dbReference>
<dbReference type="InterPro" id="IPR016084">
    <property type="entry name" value="Haem_Oase-like_multi-hlx"/>
</dbReference>
<organism evidence="1 2">
    <name type="scientific">Pseudomonas poae</name>
    <dbReference type="NCBI Taxonomy" id="200451"/>
    <lineage>
        <taxon>Bacteria</taxon>
        <taxon>Pseudomonadati</taxon>
        <taxon>Pseudomonadota</taxon>
        <taxon>Gammaproteobacteria</taxon>
        <taxon>Pseudomonadales</taxon>
        <taxon>Pseudomonadaceae</taxon>
        <taxon>Pseudomonas</taxon>
    </lineage>
</organism>
<dbReference type="AlphaFoldDB" id="A0A7Z1K2C9"/>
<gene>
    <name evidence="1" type="ORF">DM05_5131</name>
</gene>
<accession>A0A7Z1K2C9</accession>